<evidence type="ECO:0000313" key="7">
    <source>
        <dbReference type="Proteomes" id="UP000046392"/>
    </source>
</evidence>
<dbReference type="Gene3D" id="1.20.1070.10">
    <property type="entry name" value="Rhodopsin 7-helix transmembrane proteins"/>
    <property type="match status" value="1"/>
</dbReference>
<feature type="transmembrane region" description="Helical" evidence="6">
    <location>
        <begin position="45"/>
        <end position="69"/>
    </location>
</feature>
<comment type="similarity">
    <text evidence="2 6">Belongs to the nematode receptor-like protein srg family.</text>
</comment>
<dbReference type="SUPFAM" id="SSF81321">
    <property type="entry name" value="Family A G protein-coupled receptor-like"/>
    <property type="match status" value="1"/>
</dbReference>
<dbReference type="PANTHER" id="PTHR31627:SF42">
    <property type="entry name" value="G_PROTEIN_RECEP_F1_2 DOMAIN-CONTAINING PROTEIN-RELATED"/>
    <property type="match status" value="1"/>
</dbReference>
<sequence length="327" mass="37894">MDIPIIDGIFLVFQFFWYILYIMLAICFVFKIISDGKCESDTTSFLYHFVANSVFDIIQSLAIIVFQKFLHWKILVQFFLTSTWIKRVYGPIGYISIIGLILGHLIAVVNRYCALYHCITFRTFWTKKTCLRLIFLQYCIPIVILSHNVFYEAKVVYVPSFDIFIFSLTDKWINIVNSVIFVGISVISAIITATLNIVIFRKYNKVVAKGSGKERSKRLLMLSYMAVTTICLIIFAIEQLVRLYFSIGKKNDGLIIISFTLFWIIPSLTIMQPIMTLIMSKNLRDYFLSFYFKRFLPIKKPASNSTNFRTTVAVTTGKNLKSNQKII</sequence>
<dbReference type="Proteomes" id="UP000046392">
    <property type="component" value="Unplaced"/>
</dbReference>
<organism evidence="7 8">
    <name type="scientific">Strongyloides papillosus</name>
    <name type="common">Intestinal threadworm</name>
    <dbReference type="NCBI Taxonomy" id="174720"/>
    <lineage>
        <taxon>Eukaryota</taxon>
        <taxon>Metazoa</taxon>
        <taxon>Ecdysozoa</taxon>
        <taxon>Nematoda</taxon>
        <taxon>Chromadorea</taxon>
        <taxon>Rhabditida</taxon>
        <taxon>Tylenchina</taxon>
        <taxon>Panagrolaimomorpha</taxon>
        <taxon>Strongyloidoidea</taxon>
        <taxon>Strongyloididae</taxon>
        <taxon>Strongyloides</taxon>
    </lineage>
</organism>
<dbReference type="AlphaFoldDB" id="A0A0N5BIH4"/>
<dbReference type="PANTHER" id="PTHR31627">
    <property type="entry name" value="SERPENTINE RECEPTOR CLASS GAMMA-RELATED"/>
    <property type="match status" value="1"/>
</dbReference>
<dbReference type="InterPro" id="IPR000609">
    <property type="entry name" value="7TM_GPCR_serpentine_rcpt_Srg"/>
</dbReference>
<dbReference type="InterPro" id="IPR051119">
    <property type="entry name" value="Nematode_SR-like"/>
</dbReference>
<feature type="transmembrane region" description="Helical" evidence="6">
    <location>
        <begin position="15"/>
        <end position="33"/>
    </location>
</feature>
<evidence type="ECO:0000313" key="8">
    <source>
        <dbReference type="WBParaSite" id="SPAL_0000575800.1"/>
    </source>
</evidence>
<proteinExistence type="inferred from homology"/>
<evidence type="ECO:0000256" key="1">
    <source>
        <dbReference type="ARBA" id="ARBA00004141"/>
    </source>
</evidence>
<comment type="subcellular location">
    <subcellularLocation>
        <location evidence="1">Membrane</location>
        <topology evidence="1">Multi-pass membrane protein</topology>
    </subcellularLocation>
</comment>
<accession>A0A0N5BIH4</accession>
<feature type="transmembrane region" description="Helical" evidence="6">
    <location>
        <begin position="171"/>
        <end position="198"/>
    </location>
</feature>
<evidence type="ECO:0000256" key="5">
    <source>
        <dbReference type="ARBA" id="ARBA00023136"/>
    </source>
</evidence>
<dbReference type="GO" id="GO:0004888">
    <property type="term" value="F:transmembrane signaling receptor activity"/>
    <property type="evidence" value="ECO:0007669"/>
    <property type="project" value="InterPro"/>
</dbReference>
<dbReference type="WBParaSite" id="SPAL_0000575800.1">
    <property type="protein sequence ID" value="SPAL_0000575800.1"/>
    <property type="gene ID" value="SPAL_0000575800"/>
</dbReference>
<keyword evidence="7" id="KW-1185">Reference proteome</keyword>
<evidence type="ECO:0000256" key="3">
    <source>
        <dbReference type="ARBA" id="ARBA00022692"/>
    </source>
</evidence>
<feature type="transmembrane region" description="Helical" evidence="6">
    <location>
        <begin position="219"/>
        <end position="241"/>
    </location>
</feature>
<feature type="transmembrane region" description="Helical" evidence="6">
    <location>
        <begin position="253"/>
        <end position="278"/>
    </location>
</feature>
<reference evidence="8" key="1">
    <citation type="submission" date="2017-02" db="UniProtKB">
        <authorList>
            <consortium name="WormBaseParasite"/>
        </authorList>
    </citation>
    <scope>IDENTIFICATION</scope>
</reference>
<protein>
    <recommendedName>
        <fullName evidence="6">Serpentine receptor class gamma</fullName>
    </recommendedName>
</protein>
<evidence type="ECO:0000256" key="6">
    <source>
        <dbReference type="RuleBase" id="RU280813"/>
    </source>
</evidence>
<dbReference type="Pfam" id="PF02118">
    <property type="entry name" value="Srg"/>
    <property type="match status" value="1"/>
</dbReference>
<keyword evidence="5 6" id="KW-0472">Membrane</keyword>
<feature type="transmembrane region" description="Helical" evidence="6">
    <location>
        <begin position="130"/>
        <end position="151"/>
    </location>
</feature>
<keyword evidence="4 6" id="KW-1133">Transmembrane helix</keyword>
<dbReference type="GO" id="GO:0007606">
    <property type="term" value="P:sensory perception of chemical stimulus"/>
    <property type="evidence" value="ECO:0007669"/>
    <property type="project" value="UniProtKB-UniRule"/>
</dbReference>
<name>A0A0N5BIH4_STREA</name>
<dbReference type="GO" id="GO:0016020">
    <property type="term" value="C:membrane"/>
    <property type="evidence" value="ECO:0007669"/>
    <property type="project" value="UniProtKB-SubCell"/>
</dbReference>
<evidence type="ECO:0000256" key="4">
    <source>
        <dbReference type="ARBA" id="ARBA00022989"/>
    </source>
</evidence>
<keyword evidence="3 6" id="KW-0812">Transmembrane</keyword>
<evidence type="ECO:0000256" key="2">
    <source>
        <dbReference type="ARBA" id="ARBA00005692"/>
    </source>
</evidence>
<feature type="transmembrane region" description="Helical" evidence="6">
    <location>
        <begin position="89"/>
        <end position="109"/>
    </location>
</feature>